<dbReference type="Pfam" id="PF21597">
    <property type="entry name" value="TetR_C_43"/>
    <property type="match status" value="1"/>
</dbReference>
<accession>A0ABV6NZH7</accession>
<evidence type="ECO:0000256" key="4">
    <source>
        <dbReference type="PROSITE-ProRule" id="PRU00335"/>
    </source>
</evidence>
<evidence type="ECO:0000313" key="8">
    <source>
        <dbReference type="Proteomes" id="UP001589894"/>
    </source>
</evidence>
<organism evidence="7 8">
    <name type="scientific">Plantactinospora siamensis</name>
    <dbReference type="NCBI Taxonomy" id="555372"/>
    <lineage>
        <taxon>Bacteria</taxon>
        <taxon>Bacillati</taxon>
        <taxon>Actinomycetota</taxon>
        <taxon>Actinomycetes</taxon>
        <taxon>Micromonosporales</taxon>
        <taxon>Micromonosporaceae</taxon>
        <taxon>Plantactinospora</taxon>
    </lineage>
</organism>
<dbReference type="InterPro" id="IPR050109">
    <property type="entry name" value="HTH-type_TetR-like_transc_reg"/>
</dbReference>
<dbReference type="InterPro" id="IPR049445">
    <property type="entry name" value="TetR_SbtR-like_C"/>
</dbReference>
<dbReference type="Pfam" id="PF00440">
    <property type="entry name" value="TetR_N"/>
    <property type="match status" value="1"/>
</dbReference>
<dbReference type="PANTHER" id="PTHR30055">
    <property type="entry name" value="HTH-TYPE TRANSCRIPTIONAL REGULATOR RUTR"/>
    <property type="match status" value="1"/>
</dbReference>
<feature type="region of interest" description="Disordered" evidence="5">
    <location>
        <begin position="1"/>
        <end position="30"/>
    </location>
</feature>
<name>A0ABV6NZH7_9ACTN</name>
<dbReference type="PANTHER" id="PTHR30055:SF234">
    <property type="entry name" value="HTH-TYPE TRANSCRIPTIONAL REGULATOR BETI"/>
    <property type="match status" value="1"/>
</dbReference>
<comment type="caution">
    <text evidence="7">The sequence shown here is derived from an EMBL/GenBank/DDBJ whole genome shotgun (WGS) entry which is preliminary data.</text>
</comment>
<protein>
    <submittedName>
        <fullName evidence="7">TetR/AcrR family transcriptional regulator</fullName>
    </submittedName>
</protein>
<proteinExistence type="predicted"/>
<keyword evidence="2 4" id="KW-0238">DNA-binding</keyword>
<dbReference type="SUPFAM" id="SSF48498">
    <property type="entry name" value="Tetracyclin repressor-like, C-terminal domain"/>
    <property type="match status" value="1"/>
</dbReference>
<keyword evidence="3" id="KW-0804">Transcription</keyword>
<gene>
    <name evidence="7" type="ORF">ACFFHU_18855</name>
</gene>
<feature type="domain" description="HTH tetR-type" evidence="6">
    <location>
        <begin position="29"/>
        <end position="88"/>
    </location>
</feature>
<sequence length="218" mass="22797">MMSHDSPSAQGAGTGTAPGSSRPLRADAQRNRDRILDAAEQVFAEHGRSASTEEVAARAGVAIGTVFRHFPTKDELLRAIMKRLLGRVTAEIVALARGGDPGTALFEVFTRLVDEAAEKKSVVDLLDVGPAGDGVEHPAGGQVLGALELFTAAVGELVRQGQRAGAVDPAVAPAAVMALLTSTCQGALRGGWDSDLRRRTLAIIFAGLRTHAAERDTR</sequence>
<evidence type="ECO:0000256" key="1">
    <source>
        <dbReference type="ARBA" id="ARBA00023015"/>
    </source>
</evidence>
<evidence type="ECO:0000256" key="5">
    <source>
        <dbReference type="SAM" id="MobiDB-lite"/>
    </source>
</evidence>
<dbReference type="PROSITE" id="PS50977">
    <property type="entry name" value="HTH_TETR_2"/>
    <property type="match status" value="1"/>
</dbReference>
<dbReference type="RefSeq" id="WP_377340675.1">
    <property type="nucleotide sequence ID" value="NZ_JBHLUE010000016.1"/>
</dbReference>
<feature type="DNA-binding region" description="H-T-H motif" evidence="4">
    <location>
        <begin position="51"/>
        <end position="70"/>
    </location>
</feature>
<feature type="compositionally biased region" description="Polar residues" evidence="5">
    <location>
        <begin position="1"/>
        <end position="11"/>
    </location>
</feature>
<dbReference type="Proteomes" id="UP001589894">
    <property type="component" value="Unassembled WGS sequence"/>
</dbReference>
<dbReference type="InterPro" id="IPR009057">
    <property type="entry name" value="Homeodomain-like_sf"/>
</dbReference>
<keyword evidence="1" id="KW-0805">Transcription regulation</keyword>
<dbReference type="SUPFAM" id="SSF46689">
    <property type="entry name" value="Homeodomain-like"/>
    <property type="match status" value="1"/>
</dbReference>
<evidence type="ECO:0000259" key="6">
    <source>
        <dbReference type="PROSITE" id="PS50977"/>
    </source>
</evidence>
<dbReference type="Gene3D" id="1.10.357.10">
    <property type="entry name" value="Tetracycline Repressor, domain 2"/>
    <property type="match status" value="1"/>
</dbReference>
<dbReference type="InterPro" id="IPR036271">
    <property type="entry name" value="Tet_transcr_reg_TetR-rel_C_sf"/>
</dbReference>
<dbReference type="EMBL" id="JBHLUE010000016">
    <property type="protein sequence ID" value="MFC0566187.1"/>
    <property type="molecule type" value="Genomic_DNA"/>
</dbReference>
<dbReference type="InterPro" id="IPR001647">
    <property type="entry name" value="HTH_TetR"/>
</dbReference>
<evidence type="ECO:0000256" key="2">
    <source>
        <dbReference type="ARBA" id="ARBA00023125"/>
    </source>
</evidence>
<reference evidence="7 8" key="1">
    <citation type="submission" date="2024-09" db="EMBL/GenBank/DDBJ databases">
        <authorList>
            <person name="Sun Q."/>
            <person name="Mori K."/>
        </authorList>
    </citation>
    <scope>NUCLEOTIDE SEQUENCE [LARGE SCALE GENOMIC DNA]</scope>
    <source>
        <strain evidence="7 8">TBRC 2205</strain>
    </source>
</reference>
<keyword evidence="8" id="KW-1185">Reference proteome</keyword>
<evidence type="ECO:0000313" key="7">
    <source>
        <dbReference type="EMBL" id="MFC0566187.1"/>
    </source>
</evidence>
<dbReference type="PRINTS" id="PR00455">
    <property type="entry name" value="HTHTETR"/>
</dbReference>
<evidence type="ECO:0000256" key="3">
    <source>
        <dbReference type="ARBA" id="ARBA00023163"/>
    </source>
</evidence>